<keyword evidence="6" id="KW-0010">Activator</keyword>
<keyword evidence="4 6" id="KW-0539">Nucleus</keyword>
<name>A0AAV2TBS1_CALDB</name>
<dbReference type="PANTHER" id="PTHR12465">
    <property type="entry name" value="UBIQUITIN SPECIFIC PROTEASE HOMOLOG 49"/>
    <property type="match status" value="1"/>
</dbReference>
<sequence>MSGVSCVLLVSSFDGKSGPQGLEGLMKKTELLGATRLGRMHVESAIYFSNNPKSHCKNFQVLTNTEYPASCFVFTDNGTALVADLAFREFAGYLKASYQRKKKLQVEGKGIKYKLGDFGINFITLFMGQSATVKGYLIEVIFQASCTIHLCGDILRSFITQVLPDVCPSANEPNSAENIFSQSFHRAVQTGTFESPRWPLSQIYSPTGLTASAEPPALAHACVRLAMNQFAEHINTVRRLSKQSASSTPVVTGSVVSGGQFVQNSPQTTSSNTSRQSSTPLTNV</sequence>
<dbReference type="EMBL" id="CAXLJL010000157">
    <property type="protein sequence ID" value="CAL5133712.1"/>
    <property type="molecule type" value="Genomic_DNA"/>
</dbReference>
<evidence type="ECO:0000313" key="8">
    <source>
        <dbReference type="EMBL" id="CAL5133712.1"/>
    </source>
</evidence>
<dbReference type="InterPro" id="IPR013921">
    <property type="entry name" value="Mediator_Med20"/>
</dbReference>
<accession>A0AAV2TBS1</accession>
<comment type="subcellular location">
    <subcellularLocation>
        <location evidence="1 6">Nucleus</location>
    </subcellularLocation>
</comment>
<comment type="similarity">
    <text evidence="2 6">Belongs to the Mediator complex subunit 20 family.</text>
</comment>
<protein>
    <recommendedName>
        <fullName evidence="3 6">Mediator of RNA polymerase II transcription subunit 20</fullName>
    </recommendedName>
    <alternativeName>
        <fullName evidence="5 6">Mediator complex subunit 20</fullName>
    </alternativeName>
</protein>
<dbReference type="Proteomes" id="UP001497525">
    <property type="component" value="Unassembled WGS sequence"/>
</dbReference>
<dbReference type="GO" id="GO:0003713">
    <property type="term" value="F:transcription coactivator activity"/>
    <property type="evidence" value="ECO:0007669"/>
    <property type="project" value="TreeGrafter"/>
</dbReference>
<dbReference type="AlphaFoldDB" id="A0AAV2TBS1"/>
<comment type="subunit">
    <text evidence="6">Component of the Mediator complex.</text>
</comment>
<comment type="caution">
    <text evidence="8">The sequence shown here is derived from an EMBL/GenBank/DDBJ whole genome shotgun (WGS) entry which is preliminary data.</text>
</comment>
<gene>
    <name evidence="6" type="primary">MED20</name>
    <name evidence="8" type="ORF">CDAUBV1_LOCUS6961</name>
</gene>
<dbReference type="PANTHER" id="PTHR12465:SF0">
    <property type="entry name" value="MEDIATOR OF RNA POLYMERASE II TRANSCRIPTION SUBUNIT 20"/>
    <property type="match status" value="1"/>
</dbReference>
<comment type="function">
    <text evidence="6">Component of the Mediator complex, a coactivator involved in the regulated transcription of nearly all RNA polymerase II-dependent genes. Mediator functions as a bridge to convey information from gene-specific regulatory proteins to the basal RNA polymerase II transcription machinery. Mediator is recruited to promoters by direct interactions with regulatory proteins and serves as a scaffold for the assembly of a functional preinitiation complex with RNA polymerase II and the general transcription factors.</text>
</comment>
<evidence type="ECO:0000313" key="9">
    <source>
        <dbReference type="Proteomes" id="UP001497525"/>
    </source>
</evidence>
<dbReference type="Pfam" id="PF08612">
    <property type="entry name" value="Med20"/>
    <property type="match status" value="1"/>
</dbReference>
<evidence type="ECO:0000256" key="6">
    <source>
        <dbReference type="RuleBase" id="RU364152"/>
    </source>
</evidence>
<evidence type="ECO:0000256" key="5">
    <source>
        <dbReference type="ARBA" id="ARBA00031954"/>
    </source>
</evidence>
<dbReference type="GO" id="GO:0016592">
    <property type="term" value="C:mediator complex"/>
    <property type="evidence" value="ECO:0007669"/>
    <property type="project" value="InterPro"/>
</dbReference>
<evidence type="ECO:0000256" key="7">
    <source>
        <dbReference type="SAM" id="MobiDB-lite"/>
    </source>
</evidence>
<dbReference type="GO" id="GO:0006357">
    <property type="term" value="P:regulation of transcription by RNA polymerase II"/>
    <property type="evidence" value="ECO:0007669"/>
    <property type="project" value="InterPro"/>
</dbReference>
<reference evidence="8" key="1">
    <citation type="submission" date="2024-06" db="EMBL/GenBank/DDBJ databases">
        <authorList>
            <person name="Liu X."/>
            <person name="Lenzi L."/>
            <person name="Haldenby T S."/>
            <person name="Uol C."/>
        </authorList>
    </citation>
    <scope>NUCLEOTIDE SEQUENCE</scope>
</reference>
<feature type="region of interest" description="Disordered" evidence="7">
    <location>
        <begin position="248"/>
        <end position="284"/>
    </location>
</feature>
<evidence type="ECO:0000256" key="2">
    <source>
        <dbReference type="ARBA" id="ARBA00010743"/>
    </source>
</evidence>
<keyword evidence="6" id="KW-0805">Transcription regulation</keyword>
<proteinExistence type="inferred from homology"/>
<keyword evidence="6" id="KW-0804">Transcription</keyword>
<evidence type="ECO:0000256" key="4">
    <source>
        <dbReference type="ARBA" id="ARBA00023242"/>
    </source>
</evidence>
<organism evidence="8 9">
    <name type="scientific">Calicophoron daubneyi</name>
    <name type="common">Rumen fluke</name>
    <name type="synonym">Paramphistomum daubneyi</name>
    <dbReference type="NCBI Taxonomy" id="300641"/>
    <lineage>
        <taxon>Eukaryota</taxon>
        <taxon>Metazoa</taxon>
        <taxon>Spiralia</taxon>
        <taxon>Lophotrochozoa</taxon>
        <taxon>Platyhelminthes</taxon>
        <taxon>Trematoda</taxon>
        <taxon>Digenea</taxon>
        <taxon>Plagiorchiida</taxon>
        <taxon>Pronocephalata</taxon>
        <taxon>Paramphistomoidea</taxon>
        <taxon>Paramphistomidae</taxon>
        <taxon>Calicophoron</taxon>
    </lineage>
</organism>
<evidence type="ECO:0000256" key="1">
    <source>
        <dbReference type="ARBA" id="ARBA00004123"/>
    </source>
</evidence>
<evidence type="ECO:0000256" key="3">
    <source>
        <dbReference type="ARBA" id="ARBA00019690"/>
    </source>
</evidence>